<feature type="repeat" description="TPR" evidence="1">
    <location>
        <begin position="27"/>
        <end position="60"/>
    </location>
</feature>
<sequence>MKTYLVLIVLLVSSSIFSQNASKASFQKNKYDLAISYYKKAELSKALDEFSIACKIYPENEVGKEAMKKITVLKSMLRKDLLARIIGTWRFDGNKPTWAVKTEEDENRTVTELLEINEKSILFNELDKKTKLKKYVKSEDLVFYENEADDSLFSAIILSDGTIWICSINEEETTLKLINIARKDNNAVEKISLNNLERYYTKVI</sequence>
<dbReference type="RefSeq" id="WP_230002888.1">
    <property type="nucleotide sequence ID" value="NZ_CP087134.1"/>
</dbReference>
<dbReference type="Proteomes" id="UP001273350">
    <property type="component" value="Unassembled WGS sequence"/>
</dbReference>
<evidence type="ECO:0008006" key="5">
    <source>
        <dbReference type="Google" id="ProtNLM"/>
    </source>
</evidence>
<feature type="signal peptide" evidence="2">
    <location>
        <begin position="1"/>
        <end position="18"/>
    </location>
</feature>
<evidence type="ECO:0000313" key="3">
    <source>
        <dbReference type="EMBL" id="MDX6191231.1"/>
    </source>
</evidence>
<evidence type="ECO:0000256" key="1">
    <source>
        <dbReference type="PROSITE-ProRule" id="PRU00339"/>
    </source>
</evidence>
<dbReference type="InterPro" id="IPR019734">
    <property type="entry name" value="TPR_rpt"/>
</dbReference>
<evidence type="ECO:0000256" key="2">
    <source>
        <dbReference type="SAM" id="SignalP"/>
    </source>
</evidence>
<reference evidence="3 4" key="1">
    <citation type="submission" date="2023-11" db="EMBL/GenBank/DDBJ databases">
        <title>Unpublished Manusciprt.</title>
        <authorList>
            <person name="Saticioglu I.B."/>
            <person name="Ay H."/>
            <person name="Ajmi N."/>
            <person name="Altun S."/>
            <person name="Duman M."/>
        </authorList>
    </citation>
    <scope>NUCLEOTIDE SEQUENCE [LARGE SCALE GENOMIC DNA]</scope>
    <source>
        <strain evidence="3 4">Fl-318</strain>
    </source>
</reference>
<comment type="caution">
    <text evidence="3">The sequence shown here is derived from an EMBL/GenBank/DDBJ whole genome shotgun (WGS) entry which is preliminary data.</text>
</comment>
<gene>
    <name evidence="3" type="ORF">SGQ83_17895</name>
</gene>
<dbReference type="EMBL" id="JAWXVI010000009">
    <property type="protein sequence ID" value="MDX6191231.1"/>
    <property type="molecule type" value="Genomic_DNA"/>
</dbReference>
<name>A0ABU4RG24_9FLAO</name>
<feature type="chain" id="PRO_5046944464" description="Tetratricopeptide repeat protein" evidence="2">
    <location>
        <begin position="19"/>
        <end position="204"/>
    </location>
</feature>
<proteinExistence type="predicted"/>
<organism evidence="3 4">
    <name type="scientific">Flavobacterium cupriresistens</name>
    <dbReference type="NCBI Taxonomy" id="2893885"/>
    <lineage>
        <taxon>Bacteria</taxon>
        <taxon>Pseudomonadati</taxon>
        <taxon>Bacteroidota</taxon>
        <taxon>Flavobacteriia</taxon>
        <taxon>Flavobacteriales</taxon>
        <taxon>Flavobacteriaceae</taxon>
        <taxon>Flavobacterium</taxon>
    </lineage>
</organism>
<protein>
    <recommendedName>
        <fullName evidence="5">Tetratricopeptide repeat protein</fullName>
    </recommendedName>
</protein>
<keyword evidence="1" id="KW-0802">TPR repeat</keyword>
<keyword evidence="4" id="KW-1185">Reference proteome</keyword>
<accession>A0ABU4RG24</accession>
<keyword evidence="2" id="KW-0732">Signal</keyword>
<dbReference type="PROSITE" id="PS50005">
    <property type="entry name" value="TPR"/>
    <property type="match status" value="1"/>
</dbReference>
<evidence type="ECO:0000313" key="4">
    <source>
        <dbReference type="Proteomes" id="UP001273350"/>
    </source>
</evidence>